<comment type="caution">
    <text evidence="2">The sequence shown here is derived from an EMBL/GenBank/DDBJ whole genome shotgun (WGS) entry which is preliminary data.</text>
</comment>
<evidence type="ECO:0000313" key="3">
    <source>
        <dbReference type="Proteomes" id="UP000019486"/>
    </source>
</evidence>
<reference evidence="2 3" key="1">
    <citation type="submission" date="2013-08" db="EMBL/GenBank/DDBJ databases">
        <title>The genome sequence of Skermanella stibiiresistens.</title>
        <authorList>
            <person name="Zhu W."/>
            <person name="Wang G."/>
        </authorList>
    </citation>
    <scope>NUCLEOTIDE SEQUENCE [LARGE SCALE GENOMIC DNA]</scope>
    <source>
        <strain evidence="2 3">SB22</strain>
    </source>
</reference>
<organism evidence="2 3">
    <name type="scientific">Skermanella stibiiresistens SB22</name>
    <dbReference type="NCBI Taxonomy" id="1385369"/>
    <lineage>
        <taxon>Bacteria</taxon>
        <taxon>Pseudomonadati</taxon>
        <taxon>Pseudomonadota</taxon>
        <taxon>Alphaproteobacteria</taxon>
        <taxon>Rhodospirillales</taxon>
        <taxon>Azospirillaceae</taxon>
        <taxon>Skermanella</taxon>
    </lineage>
</organism>
<dbReference type="STRING" id="1385369.N825_00975"/>
<dbReference type="Gene3D" id="3.40.50.150">
    <property type="entry name" value="Vaccinia Virus protein VP39"/>
    <property type="match status" value="1"/>
</dbReference>
<evidence type="ECO:0000259" key="1">
    <source>
        <dbReference type="Pfam" id="PF13847"/>
    </source>
</evidence>
<dbReference type="InterPro" id="IPR029063">
    <property type="entry name" value="SAM-dependent_MTases_sf"/>
</dbReference>
<proteinExistence type="predicted"/>
<dbReference type="InterPro" id="IPR025714">
    <property type="entry name" value="Methyltranfer_dom"/>
</dbReference>
<dbReference type="AlphaFoldDB" id="W9H975"/>
<accession>W9H975</accession>
<dbReference type="SUPFAM" id="SSF53335">
    <property type="entry name" value="S-adenosyl-L-methionine-dependent methyltransferases"/>
    <property type="match status" value="1"/>
</dbReference>
<sequence length="256" mass="28928">MTKQQDTRAWMAAATNEKILDYHRRQFKQPYRSTVGFCDWLEAEGLLGAESAQNVLDIGCGMGANSYYLANRFSSPTVGIDINPDLISLGNSMMDEQDESRCSLEIGDIYKLPNSFVNRFDGLISFQVVSWLPSFEEPVAAMARLCPSWIAMSSLFFEGEVAATVQIQDYTSPVEGKDHSASYYNVYSLTRSRRFLAELGYGDFRFQRFEIDIDLDKPKDGGMGTYTERLVNGQRLQVSGPVLMSWYFVAARRDIV</sequence>
<protein>
    <recommendedName>
        <fullName evidence="1">Methyltransferase domain-containing protein</fullName>
    </recommendedName>
</protein>
<evidence type="ECO:0000313" key="2">
    <source>
        <dbReference type="EMBL" id="EWY42820.1"/>
    </source>
</evidence>
<feature type="domain" description="Methyltransferase" evidence="1">
    <location>
        <begin position="50"/>
        <end position="137"/>
    </location>
</feature>
<dbReference type="Pfam" id="PF13847">
    <property type="entry name" value="Methyltransf_31"/>
    <property type="match status" value="1"/>
</dbReference>
<gene>
    <name evidence="2" type="ORF">N825_00975</name>
</gene>
<name>W9H975_9PROT</name>
<keyword evidence="3" id="KW-1185">Reference proteome</keyword>
<dbReference type="Proteomes" id="UP000019486">
    <property type="component" value="Unassembled WGS sequence"/>
</dbReference>
<dbReference type="EMBL" id="AVFL01000001">
    <property type="protein sequence ID" value="EWY42820.1"/>
    <property type="molecule type" value="Genomic_DNA"/>
</dbReference>
<dbReference type="RefSeq" id="WP_037445958.1">
    <property type="nucleotide sequence ID" value="NZ_AVFL01000001.1"/>
</dbReference>
<dbReference type="CDD" id="cd02440">
    <property type="entry name" value="AdoMet_MTases"/>
    <property type="match status" value="1"/>
</dbReference>